<dbReference type="PANTHER" id="PTHR43853:SF9">
    <property type="entry name" value="ACETYL-COA C-ACETYLTRANSFERASE"/>
    <property type="match status" value="1"/>
</dbReference>
<evidence type="ECO:0000256" key="3">
    <source>
        <dbReference type="ARBA" id="ARBA00010982"/>
    </source>
</evidence>
<feature type="active site" description="Proton acceptor" evidence="7">
    <location>
        <position position="411"/>
    </location>
</feature>
<accession>A0A436ZNL2</accession>
<evidence type="ECO:0000259" key="9">
    <source>
        <dbReference type="Pfam" id="PF00108"/>
    </source>
</evidence>
<keyword evidence="4 8" id="KW-0808">Transferase</keyword>
<dbReference type="InterPro" id="IPR020613">
    <property type="entry name" value="Thiolase_CS"/>
</dbReference>
<dbReference type="Pfam" id="PF00108">
    <property type="entry name" value="Thiolase_N"/>
    <property type="match status" value="1"/>
</dbReference>
<dbReference type="GO" id="GO:0005777">
    <property type="term" value="C:peroxisome"/>
    <property type="evidence" value="ECO:0007669"/>
    <property type="project" value="TreeGrafter"/>
</dbReference>
<dbReference type="Proteomes" id="UP000283090">
    <property type="component" value="Unassembled WGS sequence"/>
</dbReference>
<dbReference type="GO" id="GO:0010124">
    <property type="term" value="P:phenylacetate catabolic process"/>
    <property type="evidence" value="ECO:0007669"/>
    <property type="project" value="TreeGrafter"/>
</dbReference>
<evidence type="ECO:0000256" key="1">
    <source>
        <dbReference type="ARBA" id="ARBA00001958"/>
    </source>
</evidence>
<comment type="caution">
    <text evidence="11">The sequence shown here is derived from an EMBL/GenBank/DDBJ whole genome shotgun (WGS) entry which is preliminary data.</text>
</comment>
<feature type="domain" description="Thiolase N-terminal" evidence="9">
    <location>
        <begin position="18"/>
        <end position="294"/>
    </location>
</feature>
<dbReference type="PANTHER" id="PTHR43853">
    <property type="entry name" value="3-KETOACYL-COA THIOLASE, PEROXISOMAL"/>
    <property type="match status" value="1"/>
</dbReference>
<feature type="active site" description="Acyl-thioester intermediate" evidence="7">
    <location>
        <position position="103"/>
    </location>
</feature>
<dbReference type="AlphaFoldDB" id="A0A436ZNL2"/>
<feature type="domain" description="Thiolase C-terminal" evidence="10">
    <location>
        <begin position="303"/>
        <end position="422"/>
    </location>
</feature>
<evidence type="ECO:0000256" key="4">
    <source>
        <dbReference type="ARBA" id="ARBA00022679"/>
    </source>
</evidence>
<dbReference type="SUPFAM" id="SSF53901">
    <property type="entry name" value="Thiolase-like"/>
    <property type="match status" value="2"/>
</dbReference>
<dbReference type="EMBL" id="SAEB01000012">
    <property type="protein sequence ID" value="RVD80433.1"/>
    <property type="molecule type" value="Genomic_DNA"/>
</dbReference>
<dbReference type="OrthoDB" id="5404651at2759"/>
<sequence length="425" mass="44797">MPLPRGLPAILAKHPTDIIIASALRTPVTKALKGGLAATHPEELLSTVLSATLNRTKISPSEVKDVLVGCVLQTLSGQKASAAAVKHVGFPSTTTIATVNRQCSSSAYAMTLLANTIRANIDTGLEGGTDCAIAAGTESMSLDYFPHRGIPWRVAEGVGKRSLIQDARDVLMPMGITSENVAKELGISRGEQDIFAMESHRKATDAWEKGWFEDEVVEVNARKLVKKEGEIDTDGKEIVEESWETVKRDDGVRKGLSMEKLGNLKPAFTEDGTTTAGNSSQISDGAAAVLLMTRAKAESLGIKPIGKYVSGTVMGVSPRLMGIAPAVAVPELLRLTGVDKSEVDVWEFNEAFGSQSVYCIRELGIDSEKVNPMGGAIALGHPLGATGARIVATLLNGLQKTGGKVGVLSMCASTGQGYAGMVVRE</sequence>
<evidence type="ECO:0000256" key="5">
    <source>
        <dbReference type="ARBA" id="ARBA00023315"/>
    </source>
</evidence>
<feature type="active site" description="Proton acceptor" evidence="7">
    <location>
        <position position="381"/>
    </location>
</feature>
<dbReference type="GeneID" id="93590641"/>
<dbReference type="VEuPathDB" id="FungiDB:DFL_008330"/>
<dbReference type="InterPro" id="IPR020617">
    <property type="entry name" value="Thiolase_C"/>
</dbReference>
<dbReference type="Pfam" id="PF02803">
    <property type="entry name" value="Thiolase_C"/>
    <property type="match status" value="1"/>
</dbReference>
<dbReference type="PIRSF" id="PIRSF000429">
    <property type="entry name" value="Ac-CoA_Ac_transf"/>
    <property type="match status" value="1"/>
</dbReference>
<evidence type="ECO:0000256" key="8">
    <source>
        <dbReference type="RuleBase" id="RU003557"/>
    </source>
</evidence>
<evidence type="ECO:0000313" key="12">
    <source>
        <dbReference type="Proteomes" id="UP000283090"/>
    </source>
</evidence>
<dbReference type="STRING" id="97331.A0A436ZNL2"/>
<keyword evidence="5 8" id="KW-0012">Acyltransferase</keyword>
<evidence type="ECO:0000256" key="2">
    <source>
        <dbReference type="ARBA" id="ARBA00004872"/>
    </source>
</evidence>
<dbReference type="InterPro" id="IPR020616">
    <property type="entry name" value="Thiolase_N"/>
</dbReference>
<dbReference type="GO" id="GO:0006635">
    <property type="term" value="P:fatty acid beta-oxidation"/>
    <property type="evidence" value="ECO:0007669"/>
    <property type="project" value="TreeGrafter"/>
</dbReference>
<proteinExistence type="inferred from homology"/>
<comment type="cofactor">
    <cofactor evidence="1">
        <name>K(+)</name>
        <dbReference type="ChEBI" id="CHEBI:29103"/>
    </cofactor>
</comment>
<dbReference type="CDD" id="cd00751">
    <property type="entry name" value="thiolase"/>
    <property type="match status" value="1"/>
</dbReference>
<evidence type="ECO:0000256" key="6">
    <source>
        <dbReference type="ARBA" id="ARBA00047605"/>
    </source>
</evidence>
<evidence type="ECO:0000256" key="7">
    <source>
        <dbReference type="PIRSR" id="PIRSR000429-1"/>
    </source>
</evidence>
<evidence type="ECO:0000259" key="10">
    <source>
        <dbReference type="Pfam" id="PF02803"/>
    </source>
</evidence>
<reference evidence="11 12" key="1">
    <citation type="submission" date="2019-01" db="EMBL/GenBank/DDBJ databases">
        <title>Intercellular communication is required for trap formation in the nematode-trapping fungus Duddingtonia flagrans.</title>
        <authorList>
            <person name="Youssar L."/>
            <person name="Wernet V."/>
            <person name="Hensel N."/>
            <person name="Hildebrandt H.-G."/>
            <person name="Fischer R."/>
        </authorList>
    </citation>
    <scope>NUCLEOTIDE SEQUENCE [LARGE SCALE GENOMIC DNA]</scope>
    <source>
        <strain evidence="11 12">CBS H-5679</strain>
    </source>
</reference>
<evidence type="ECO:0000313" key="11">
    <source>
        <dbReference type="EMBL" id="RVD80433.1"/>
    </source>
</evidence>
<dbReference type="InterPro" id="IPR002155">
    <property type="entry name" value="Thiolase"/>
</dbReference>
<dbReference type="NCBIfam" id="TIGR01930">
    <property type="entry name" value="AcCoA-C-Actrans"/>
    <property type="match status" value="1"/>
</dbReference>
<protein>
    <submittedName>
        <fullName evidence="11">Uncharacterized protein</fullName>
    </submittedName>
</protein>
<comment type="similarity">
    <text evidence="3 8">Belongs to the thiolase-like superfamily. Thiolase family.</text>
</comment>
<dbReference type="GO" id="GO:0003988">
    <property type="term" value="F:acetyl-CoA C-acyltransferase activity"/>
    <property type="evidence" value="ECO:0007669"/>
    <property type="project" value="UniProtKB-EC"/>
</dbReference>
<dbReference type="Gene3D" id="3.40.47.10">
    <property type="match status" value="2"/>
</dbReference>
<keyword evidence="12" id="KW-1185">Reference proteome</keyword>
<dbReference type="PROSITE" id="PS00737">
    <property type="entry name" value="THIOLASE_2"/>
    <property type="match status" value="1"/>
</dbReference>
<dbReference type="InterPro" id="IPR050215">
    <property type="entry name" value="Thiolase-like_sf_Thiolase"/>
</dbReference>
<dbReference type="InterPro" id="IPR016039">
    <property type="entry name" value="Thiolase-like"/>
</dbReference>
<name>A0A436ZNL2_ARTFL</name>
<dbReference type="RefSeq" id="XP_067485977.1">
    <property type="nucleotide sequence ID" value="XM_067638049.1"/>
</dbReference>
<gene>
    <name evidence="11" type="ORF">DFL_008330</name>
</gene>
<organism evidence="11 12">
    <name type="scientific">Arthrobotrys flagrans</name>
    <name type="common">Nematode-trapping fungus</name>
    <name type="synonym">Trichothecium flagrans</name>
    <dbReference type="NCBI Taxonomy" id="97331"/>
    <lineage>
        <taxon>Eukaryota</taxon>
        <taxon>Fungi</taxon>
        <taxon>Dikarya</taxon>
        <taxon>Ascomycota</taxon>
        <taxon>Pezizomycotina</taxon>
        <taxon>Orbiliomycetes</taxon>
        <taxon>Orbiliales</taxon>
        <taxon>Orbiliaceae</taxon>
        <taxon>Arthrobotrys</taxon>
    </lineage>
</organism>
<comment type="catalytic activity">
    <reaction evidence="6">
        <text>an acyl-CoA + acetyl-CoA = a 3-oxoacyl-CoA + CoA</text>
        <dbReference type="Rhea" id="RHEA:21564"/>
        <dbReference type="ChEBI" id="CHEBI:57287"/>
        <dbReference type="ChEBI" id="CHEBI:57288"/>
        <dbReference type="ChEBI" id="CHEBI:58342"/>
        <dbReference type="ChEBI" id="CHEBI:90726"/>
        <dbReference type="EC" id="2.3.1.16"/>
    </reaction>
</comment>
<comment type="pathway">
    <text evidence="2">Lipid metabolism; fatty acid metabolism.</text>
</comment>